<proteinExistence type="predicted"/>
<reference evidence="3" key="1">
    <citation type="submission" date="2017-01" db="EMBL/GenBank/DDBJ databases">
        <title>Comparative genomics of anhydrobiosis in the tardigrade Hypsibius dujardini.</title>
        <authorList>
            <person name="Yoshida Y."/>
            <person name="Koutsovoulos G."/>
            <person name="Laetsch D."/>
            <person name="Stevens L."/>
            <person name="Kumar S."/>
            <person name="Horikawa D."/>
            <person name="Ishino K."/>
            <person name="Komine S."/>
            <person name="Tomita M."/>
            <person name="Blaxter M."/>
            <person name="Arakawa K."/>
        </authorList>
    </citation>
    <scope>NUCLEOTIDE SEQUENCE [LARGE SCALE GENOMIC DNA]</scope>
    <source>
        <strain evidence="3">Z151</strain>
    </source>
</reference>
<accession>A0A9X6RMU2</accession>
<dbReference type="EMBL" id="MTYJ01000298">
    <property type="protein sequence ID" value="OWA53031.1"/>
    <property type="molecule type" value="Genomic_DNA"/>
</dbReference>
<gene>
    <name evidence="2" type="ORF">BV898_17467</name>
</gene>
<evidence type="ECO:0000256" key="1">
    <source>
        <dbReference type="SAM" id="Phobius"/>
    </source>
</evidence>
<keyword evidence="3" id="KW-1185">Reference proteome</keyword>
<keyword evidence="1" id="KW-0472">Membrane</keyword>
<sequence length="74" mass="7985">MFCHQVSACLGIVGIIYNITSDAAKSAGMLAFEIIFVVVLFALAVGSVFGLKRLMREMNAALAVARTFLIIYRG</sequence>
<dbReference type="AlphaFoldDB" id="A0A9X6RMU2"/>
<protein>
    <submittedName>
        <fullName evidence="2">Uncharacterized protein</fullName>
    </submittedName>
</protein>
<evidence type="ECO:0000313" key="3">
    <source>
        <dbReference type="Proteomes" id="UP000192578"/>
    </source>
</evidence>
<organism evidence="2 3">
    <name type="scientific">Hypsibius exemplaris</name>
    <name type="common">Freshwater tardigrade</name>
    <dbReference type="NCBI Taxonomy" id="2072580"/>
    <lineage>
        <taxon>Eukaryota</taxon>
        <taxon>Metazoa</taxon>
        <taxon>Ecdysozoa</taxon>
        <taxon>Tardigrada</taxon>
        <taxon>Eutardigrada</taxon>
        <taxon>Parachela</taxon>
        <taxon>Hypsibioidea</taxon>
        <taxon>Hypsibiidae</taxon>
        <taxon>Hypsibius</taxon>
    </lineage>
</organism>
<comment type="caution">
    <text evidence="2">The sequence shown here is derived from an EMBL/GenBank/DDBJ whole genome shotgun (WGS) entry which is preliminary data.</text>
</comment>
<evidence type="ECO:0000313" key="2">
    <source>
        <dbReference type="EMBL" id="OWA53031.1"/>
    </source>
</evidence>
<dbReference type="Proteomes" id="UP000192578">
    <property type="component" value="Unassembled WGS sequence"/>
</dbReference>
<feature type="transmembrane region" description="Helical" evidence="1">
    <location>
        <begin position="30"/>
        <end position="51"/>
    </location>
</feature>
<keyword evidence="1" id="KW-1133">Transmembrane helix</keyword>
<keyword evidence="1" id="KW-0812">Transmembrane</keyword>
<name>A0A9X6RMU2_HYPEX</name>